<proteinExistence type="predicted"/>
<feature type="domain" description="GGDEF" evidence="4">
    <location>
        <begin position="989"/>
        <end position="1120"/>
    </location>
</feature>
<dbReference type="PROSITE" id="PS50887">
    <property type="entry name" value="GGDEF"/>
    <property type="match status" value="3"/>
</dbReference>
<dbReference type="SMART" id="SM00086">
    <property type="entry name" value="PAC"/>
    <property type="match status" value="5"/>
</dbReference>
<gene>
    <name evidence="5" type="ORF">EDD61_105112</name>
</gene>
<dbReference type="Gene3D" id="3.30.70.270">
    <property type="match status" value="3"/>
</dbReference>
<dbReference type="PROSITE" id="PS50112">
    <property type="entry name" value="PAS"/>
    <property type="match status" value="2"/>
</dbReference>
<dbReference type="CDD" id="cd01948">
    <property type="entry name" value="EAL"/>
    <property type="match status" value="1"/>
</dbReference>
<dbReference type="SUPFAM" id="SSF55073">
    <property type="entry name" value="Nucleotide cyclase"/>
    <property type="match status" value="3"/>
</dbReference>
<evidence type="ECO:0000259" key="4">
    <source>
        <dbReference type="PROSITE" id="PS50887"/>
    </source>
</evidence>
<dbReference type="NCBIfam" id="TIGR00254">
    <property type="entry name" value="GGDEF"/>
    <property type="match status" value="2"/>
</dbReference>
<dbReference type="InterPro" id="IPR035965">
    <property type="entry name" value="PAS-like_dom_sf"/>
</dbReference>
<feature type="domain" description="PAC" evidence="2">
    <location>
        <begin position="205"/>
        <end position="257"/>
    </location>
</feature>
<reference evidence="5 6" key="1">
    <citation type="submission" date="2019-03" db="EMBL/GenBank/DDBJ databases">
        <title>Genomic Encyclopedia of Type Strains, Phase IV (KMG-IV): sequencing the most valuable type-strain genomes for metagenomic binning, comparative biology and taxonomic classification.</title>
        <authorList>
            <person name="Goeker M."/>
        </authorList>
    </citation>
    <scope>NUCLEOTIDE SEQUENCE [LARGE SCALE GENOMIC DNA]</scope>
    <source>
        <strain evidence="5 6">DSM 29481</strain>
    </source>
</reference>
<dbReference type="SMART" id="SM00267">
    <property type="entry name" value="GGDEF"/>
    <property type="match status" value="2"/>
</dbReference>
<dbReference type="SUPFAM" id="SSF55785">
    <property type="entry name" value="PYP-like sensor domain (PAS domain)"/>
    <property type="match status" value="6"/>
</dbReference>
<name>A0A4R3TLX7_9FIRM</name>
<dbReference type="Gene3D" id="3.20.20.450">
    <property type="entry name" value="EAL domain"/>
    <property type="match status" value="1"/>
</dbReference>
<dbReference type="InterPro" id="IPR000700">
    <property type="entry name" value="PAS-assoc_C"/>
</dbReference>
<dbReference type="NCBIfam" id="TIGR00229">
    <property type="entry name" value="sensory_box"/>
    <property type="match status" value="1"/>
</dbReference>
<feature type="domain" description="GGDEF" evidence="4">
    <location>
        <begin position="286"/>
        <end position="418"/>
    </location>
</feature>
<protein>
    <submittedName>
        <fullName evidence="5">PAS domain S-box-containing protein/diguanylate cyclase (GGDEF)-like protein</fullName>
    </submittedName>
</protein>
<dbReference type="FunFam" id="3.30.70.270:FF:000001">
    <property type="entry name" value="Diguanylate cyclase domain protein"/>
    <property type="match status" value="1"/>
</dbReference>
<dbReference type="InterPro" id="IPR001610">
    <property type="entry name" value="PAC"/>
</dbReference>
<dbReference type="PANTHER" id="PTHR44757:SF2">
    <property type="entry name" value="BIOFILM ARCHITECTURE MAINTENANCE PROTEIN MBAA"/>
    <property type="match status" value="1"/>
</dbReference>
<feature type="domain" description="GGDEF" evidence="4">
    <location>
        <begin position="1333"/>
        <end position="1454"/>
    </location>
</feature>
<dbReference type="Pfam" id="PF08447">
    <property type="entry name" value="PAS_3"/>
    <property type="match status" value="3"/>
</dbReference>
<feature type="domain" description="EAL" evidence="3">
    <location>
        <begin position="1457"/>
        <end position="1703"/>
    </location>
</feature>
<dbReference type="Gene3D" id="3.30.450.20">
    <property type="entry name" value="PAS domain"/>
    <property type="match status" value="6"/>
</dbReference>
<dbReference type="SMART" id="SM00091">
    <property type="entry name" value="PAS"/>
    <property type="match status" value="4"/>
</dbReference>
<feature type="domain" description="PAS" evidence="1">
    <location>
        <begin position="461"/>
        <end position="515"/>
    </location>
</feature>
<feature type="domain" description="PAC" evidence="2">
    <location>
        <begin position="905"/>
        <end position="957"/>
    </location>
</feature>
<dbReference type="RefSeq" id="WP_132224275.1">
    <property type="nucleotide sequence ID" value="NZ_JANKBG010000006.1"/>
</dbReference>
<evidence type="ECO:0000259" key="1">
    <source>
        <dbReference type="PROSITE" id="PS50112"/>
    </source>
</evidence>
<feature type="domain" description="PAS" evidence="1">
    <location>
        <begin position="565"/>
        <end position="638"/>
    </location>
</feature>
<dbReference type="Pfam" id="PF00990">
    <property type="entry name" value="GGDEF"/>
    <property type="match status" value="3"/>
</dbReference>
<evidence type="ECO:0000259" key="2">
    <source>
        <dbReference type="PROSITE" id="PS50113"/>
    </source>
</evidence>
<dbReference type="PROSITE" id="PS50883">
    <property type="entry name" value="EAL"/>
    <property type="match status" value="1"/>
</dbReference>
<dbReference type="PANTHER" id="PTHR44757">
    <property type="entry name" value="DIGUANYLATE CYCLASE DGCP"/>
    <property type="match status" value="1"/>
</dbReference>
<sequence length="1703" mass="198790">MRKAKQVEQPLTGGVIDCCSDEYFTILHADDAWYHFIGYTKEEFVDKFHNRLFSILLAEDEQLHREIRKQLSYGDVFMCESQLACKDKTIKWVSISAQLTHSNDHTTSFHCIFHDISHEKKTEQALQLSDKRLAFLLSLTQDIVFEYDVTAKEIYYSENFERKFGYQIPVTGFPDSLFEANIIYQEDVSTLRDAFQSILHGKDAMRCEYRLKYQDQGYRWVFAQARALRDQSGKVMKILGVIMDIHEQKNEILKSRKEAALDPLTGLYNRRECVRRIEEYISKHEQLMAFILIDVDDFKLVNDRYGHTIGDETLFFLGEALQKLIRKKDTAARIGGDEFVVCLNAIPHEDVAITKIKAIQQMFSHHMMQKLHHEVNCSIGISYYPKHGKSFHQLLEAADRAMYQAKKEGKNRYSVYQSQKEQHSYAILNQPPITKTFFDEAMVQFMADSVLDGMIGWYVKEGFPIYYINDNMLKLLGFEDEKTYREAVNGHFLETILAKDRLKTEQSIREQLQTKQEFLVSFRICDRFNQVIWISGKGKRIHYSEEQDAVFMLCVNIQKQKTCENQLNLYQSFRGSAVFIITLDAAFTLRYANASFYELLEITPQQMQDTYHMQWIHMVQQDDRKRIKKLLQAALKQEETTIKCEFLVTTGKGNQKWLFFSGALEQAEHQQWQMKGIMLDHTREHALMEALTHKEMVYRTALEEAQICVWEYDIDKKIMYMSENGKDRHAMQTITRNMPEALQKQHLIHPESWPTLKDMYVQLENGVPYIQRDILTAKKNHDGWWWERVTYTTIYDQQKKARYAVAVGEDVTKQKTAQAYYQHQMQRHIVISDTMLLRFRMNLSQECMMEIEGKMVAAQQKVESFEDLLQLHTQHVAFEEDRLRFLHLLNMEALQNAYAQGKSLINCEYRCKDENGHLFWVNSVGRLFMDAKNGDLYLHGILVNIDDRKKIELALKKKPEMDVFPNVYKENTFKEVLKETLKQRKKAQEKEAFLLFEIDHESEFSRIDMAGVERIQEELAALLLTGFACRKIVGRMEDGTFALWLCSEATKQDICAIVEYIRKTIGIPYMFSDMNFKVTLSCGIILLHQPKTSDELFHIAFDTIHQAKEKGGNCYVLKEVEQPLPQPLTMQELFTGDKASEDMLLKTLYSMNLEKSFTKALYRAVEQLMRYYGGDRAYLIDYSDTMQLYEVRKDGMDSIKELNEYILQPNSIHNANLKELLFGVQVLEDVESLKEQDPKIYAYLKELRIHSSMLACMQDNGVIIGYLGIDNYTCHKEHPGFLRMLSYYLSNELAKMKLQKKQLYMHYHDYLSGALNRASYQQYRQELMEERLISLGVVSLDINGLRDINHLYGNAYGDDIIRRIAHLMEKIFVNGNVYRFTGDEFLVIVEDMSNEMFTNHVVKLQKRMQKICDVSIGFVWSDTNKQLDELIAHADEQRLINKQFNYSYLQGEHAKHNTHVLKGILKEIKEGRFQVYLQKKVNSQTNAIIGAEALIRYQDADGTIVAPNRFIPMLEKLGIIHYIDFFVFRQVHEILCKWEKEGKACVPISLNFSRVTLLEDNLAQRMSNISESYACKRAWIEIEITESVGDIERTTMEKKCKEIKEAGYRLSLDDFGSKYSNIAFLSSVKFNVLKLDKGLMDDIISNHKARAIISSMVELCAALQIEVVAEGVEYAEQVEILKTLGCYLIQGYYYGKPIPSQEW</sequence>
<dbReference type="Pfam" id="PF13426">
    <property type="entry name" value="PAS_9"/>
    <property type="match status" value="1"/>
</dbReference>
<dbReference type="EMBL" id="SMBP01000005">
    <property type="protein sequence ID" value="TCU62304.1"/>
    <property type="molecule type" value="Genomic_DNA"/>
</dbReference>
<dbReference type="Proteomes" id="UP000295773">
    <property type="component" value="Unassembled WGS sequence"/>
</dbReference>
<accession>A0A4R3TLX7</accession>
<dbReference type="CDD" id="cd01949">
    <property type="entry name" value="GGDEF"/>
    <property type="match status" value="2"/>
</dbReference>
<evidence type="ECO:0000313" key="6">
    <source>
        <dbReference type="Proteomes" id="UP000295773"/>
    </source>
</evidence>
<dbReference type="SUPFAM" id="SSF141868">
    <property type="entry name" value="EAL domain-like"/>
    <property type="match status" value="1"/>
</dbReference>
<evidence type="ECO:0000259" key="3">
    <source>
        <dbReference type="PROSITE" id="PS50883"/>
    </source>
</evidence>
<dbReference type="InterPro" id="IPR000160">
    <property type="entry name" value="GGDEF_dom"/>
</dbReference>
<dbReference type="SMART" id="SM00052">
    <property type="entry name" value="EAL"/>
    <property type="match status" value="1"/>
</dbReference>
<dbReference type="Pfam" id="PF00563">
    <property type="entry name" value="EAL"/>
    <property type="match status" value="1"/>
</dbReference>
<dbReference type="InterPro" id="IPR035919">
    <property type="entry name" value="EAL_sf"/>
</dbReference>
<dbReference type="InterPro" id="IPR052155">
    <property type="entry name" value="Biofilm_reg_signaling"/>
</dbReference>
<comment type="caution">
    <text evidence="5">The sequence shown here is derived from an EMBL/GenBank/DDBJ whole genome shotgun (WGS) entry which is preliminary data.</text>
</comment>
<dbReference type="InterPro" id="IPR029787">
    <property type="entry name" value="Nucleotide_cyclase"/>
</dbReference>
<dbReference type="InterPro" id="IPR000014">
    <property type="entry name" value="PAS"/>
</dbReference>
<dbReference type="CDD" id="cd00130">
    <property type="entry name" value="PAS"/>
    <property type="match status" value="4"/>
</dbReference>
<dbReference type="InterPro" id="IPR043128">
    <property type="entry name" value="Rev_trsase/Diguanyl_cyclase"/>
</dbReference>
<keyword evidence="6" id="KW-1185">Reference proteome</keyword>
<dbReference type="InterPro" id="IPR013655">
    <property type="entry name" value="PAS_fold_3"/>
</dbReference>
<dbReference type="InterPro" id="IPR001633">
    <property type="entry name" value="EAL_dom"/>
</dbReference>
<dbReference type="PROSITE" id="PS50113">
    <property type="entry name" value="PAC"/>
    <property type="match status" value="2"/>
</dbReference>
<evidence type="ECO:0000313" key="5">
    <source>
        <dbReference type="EMBL" id="TCU62304.1"/>
    </source>
</evidence>
<organism evidence="5 6">
    <name type="scientific">Longicatena caecimuris</name>
    <dbReference type="NCBI Taxonomy" id="1796635"/>
    <lineage>
        <taxon>Bacteria</taxon>
        <taxon>Bacillati</taxon>
        <taxon>Bacillota</taxon>
        <taxon>Erysipelotrichia</taxon>
        <taxon>Erysipelotrichales</taxon>
        <taxon>Erysipelotrichaceae</taxon>
        <taxon>Longicatena</taxon>
    </lineage>
</organism>